<dbReference type="STRING" id="88036.D8SJR5"/>
<dbReference type="EMBL" id="GL377623">
    <property type="protein sequence ID" value="EFJ15407.1"/>
    <property type="molecule type" value="Genomic_DNA"/>
</dbReference>
<reference evidence="4 5" key="1">
    <citation type="journal article" date="2011" name="Science">
        <title>The Selaginella genome identifies genetic changes associated with the evolution of vascular plants.</title>
        <authorList>
            <person name="Banks J.A."/>
            <person name="Nishiyama T."/>
            <person name="Hasebe M."/>
            <person name="Bowman J.L."/>
            <person name="Gribskov M."/>
            <person name="dePamphilis C."/>
            <person name="Albert V.A."/>
            <person name="Aono N."/>
            <person name="Aoyama T."/>
            <person name="Ambrose B.A."/>
            <person name="Ashton N.W."/>
            <person name="Axtell M.J."/>
            <person name="Barker E."/>
            <person name="Barker M.S."/>
            <person name="Bennetzen J.L."/>
            <person name="Bonawitz N.D."/>
            <person name="Chapple C."/>
            <person name="Cheng C."/>
            <person name="Correa L.G."/>
            <person name="Dacre M."/>
            <person name="DeBarry J."/>
            <person name="Dreyer I."/>
            <person name="Elias M."/>
            <person name="Engstrom E.M."/>
            <person name="Estelle M."/>
            <person name="Feng L."/>
            <person name="Finet C."/>
            <person name="Floyd S.K."/>
            <person name="Frommer W.B."/>
            <person name="Fujita T."/>
            <person name="Gramzow L."/>
            <person name="Gutensohn M."/>
            <person name="Harholt J."/>
            <person name="Hattori M."/>
            <person name="Heyl A."/>
            <person name="Hirai T."/>
            <person name="Hiwatashi Y."/>
            <person name="Ishikawa M."/>
            <person name="Iwata M."/>
            <person name="Karol K.G."/>
            <person name="Koehler B."/>
            <person name="Kolukisaoglu U."/>
            <person name="Kubo M."/>
            <person name="Kurata T."/>
            <person name="Lalonde S."/>
            <person name="Li K."/>
            <person name="Li Y."/>
            <person name="Litt A."/>
            <person name="Lyons E."/>
            <person name="Manning G."/>
            <person name="Maruyama T."/>
            <person name="Michael T.P."/>
            <person name="Mikami K."/>
            <person name="Miyazaki S."/>
            <person name="Morinaga S."/>
            <person name="Murata T."/>
            <person name="Mueller-Roeber B."/>
            <person name="Nelson D.R."/>
            <person name="Obara M."/>
            <person name="Oguri Y."/>
            <person name="Olmstead R.G."/>
            <person name="Onodera N."/>
            <person name="Petersen B.L."/>
            <person name="Pils B."/>
            <person name="Prigge M."/>
            <person name="Rensing S.A."/>
            <person name="Riano-Pachon D.M."/>
            <person name="Roberts A.W."/>
            <person name="Sato Y."/>
            <person name="Scheller H.V."/>
            <person name="Schulz B."/>
            <person name="Schulz C."/>
            <person name="Shakirov E.V."/>
            <person name="Shibagaki N."/>
            <person name="Shinohara N."/>
            <person name="Shippen D.E."/>
            <person name="Soerensen I."/>
            <person name="Sotooka R."/>
            <person name="Sugimoto N."/>
            <person name="Sugita M."/>
            <person name="Sumikawa N."/>
            <person name="Tanurdzic M."/>
            <person name="Theissen G."/>
            <person name="Ulvskov P."/>
            <person name="Wakazuki S."/>
            <person name="Weng J.K."/>
            <person name="Willats W.W."/>
            <person name="Wipf D."/>
            <person name="Wolf P.G."/>
            <person name="Yang L."/>
            <person name="Zimmer A.D."/>
            <person name="Zhu Q."/>
            <person name="Mitros T."/>
            <person name="Hellsten U."/>
            <person name="Loque D."/>
            <person name="Otillar R."/>
            <person name="Salamov A."/>
            <person name="Schmutz J."/>
            <person name="Shapiro H."/>
            <person name="Lindquist E."/>
            <person name="Lucas S."/>
            <person name="Rokhsar D."/>
            <person name="Grigoriev I.V."/>
        </authorList>
    </citation>
    <scope>NUCLEOTIDE SEQUENCE [LARGE SCALE GENOMIC DNA]</scope>
</reference>
<dbReference type="GO" id="GO:0016787">
    <property type="term" value="F:hydrolase activity"/>
    <property type="evidence" value="ECO:0000318"/>
    <property type="project" value="GO_Central"/>
</dbReference>
<protein>
    <recommendedName>
        <fullName evidence="3">AB hydrolase-1 domain-containing protein</fullName>
    </recommendedName>
</protein>
<dbReference type="InterPro" id="IPR000639">
    <property type="entry name" value="Epox_hydrolase-like"/>
</dbReference>
<dbReference type="Proteomes" id="UP000001514">
    <property type="component" value="Unassembled WGS sequence"/>
</dbReference>
<accession>D8SJR5</accession>
<dbReference type="eggNOG" id="KOG4178">
    <property type="taxonomic scope" value="Eukaryota"/>
</dbReference>
<gene>
    <name evidence="4" type="ORF">SELMODRAFT_155928</name>
</gene>
<keyword evidence="1" id="KW-0378">Hydrolase</keyword>
<dbReference type="KEGG" id="smo:SELMODRAFT_155928"/>
<dbReference type="InterPro" id="IPR000073">
    <property type="entry name" value="AB_hydrolase_1"/>
</dbReference>
<dbReference type="AlphaFoldDB" id="D8SJR5"/>
<dbReference type="Gramene" id="EFJ15407">
    <property type="protein sequence ID" value="EFJ15407"/>
    <property type="gene ID" value="SELMODRAFT_155928"/>
</dbReference>
<feature type="domain" description="AB hydrolase-1" evidence="3">
    <location>
        <begin position="29"/>
        <end position="309"/>
    </location>
</feature>
<evidence type="ECO:0000256" key="2">
    <source>
        <dbReference type="ARBA" id="ARBA00038334"/>
    </source>
</evidence>
<dbReference type="SUPFAM" id="SSF53474">
    <property type="entry name" value="alpha/beta-Hydrolases"/>
    <property type="match status" value="1"/>
</dbReference>
<dbReference type="PANTHER" id="PTHR43329">
    <property type="entry name" value="EPOXIDE HYDROLASE"/>
    <property type="match status" value="1"/>
</dbReference>
<dbReference type="PRINTS" id="PR00412">
    <property type="entry name" value="EPOXHYDRLASE"/>
</dbReference>
<evidence type="ECO:0000259" key="3">
    <source>
        <dbReference type="Pfam" id="PF12697"/>
    </source>
</evidence>
<dbReference type="HOGENOM" id="CLU_020336_7_2_1"/>
<dbReference type="OMA" id="CMGHDWG"/>
<sequence length="318" mass="35320">MAEGATHRMIDTNGIKMHIAEMGSGGPTVVLLHGFPETWYTWRFQLKALADAGFHAVAPDLRGFGLTECPRDSYGNFKLTPLDLVGDIVGLIYALGGDPVFVVGHDIGTSTGWNLCRMRPDLVRAYASLGGPFVRAGGAPTFGLPQEGGFYVNRFGVPGRAEKDFARFDTATVLKNIYTLFCRSELQIAGPDEEIMDLVTTSDPIPSWLTEEFIKVQSELYDKSGFEGPLRFTYRDRMRKFELMAPWINIPVTSRCLYITGKDDYVRKFPGLDEYVTGGGMKRDVPNLVDVAIVPGGHFVEEDSPKEVNSLLIRFFKE</sequence>
<evidence type="ECO:0000313" key="4">
    <source>
        <dbReference type="EMBL" id="EFJ15407.1"/>
    </source>
</evidence>
<dbReference type="Pfam" id="PF12697">
    <property type="entry name" value="Abhydrolase_6"/>
    <property type="match status" value="1"/>
</dbReference>
<evidence type="ECO:0000313" key="5">
    <source>
        <dbReference type="Proteomes" id="UP000001514"/>
    </source>
</evidence>
<keyword evidence="5" id="KW-1185">Reference proteome</keyword>
<dbReference type="InParanoid" id="D8SJR5"/>
<dbReference type="InterPro" id="IPR029058">
    <property type="entry name" value="AB_hydrolase_fold"/>
</dbReference>
<comment type="similarity">
    <text evidence="2">Belongs to the AB hydrolase superfamily. Epoxide hydrolase family.</text>
</comment>
<proteinExistence type="inferred from homology"/>
<dbReference type="Gene3D" id="3.40.50.1820">
    <property type="entry name" value="alpha/beta hydrolase"/>
    <property type="match status" value="1"/>
</dbReference>
<dbReference type="OrthoDB" id="7130006at2759"/>
<name>D8SJR5_SELML</name>
<organism evidence="5">
    <name type="scientific">Selaginella moellendorffii</name>
    <name type="common">Spikemoss</name>
    <dbReference type="NCBI Taxonomy" id="88036"/>
    <lineage>
        <taxon>Eukaryota</taxon>
        <taxon>Viridiplantae</taxon>
        <taxon>Streptophyta</taxon>
        <taxon>Embryophyta</taxon>
        <taxon>Tracheophyta</taxon>
        <taxon>Lycopodiopsida</taxon>
        <taxon>Selaginellales</taxon>
        <taxon>Selaginellaceae</taxon>
        <taxon>Selaginella</taxon>
    </lineage>
</organism>
<evidence type="ECO:0000256" key="1">
    <source>
        <dbReference type="ARBA" id="ARBA00022801"/>
    </source>
</evidence>